<keyword evidence="5" id="KW-1185">Reference proteome</keyword>
<name>A0ABW4LIR8_9BACI</name>
<evidence type="ECO:0000313" key="4">
    <source>
        <dbReference type="EMBL" id="MFD1735019.1"/>
    </source>
</evidence>
<dbReference type="Gene3D" id="2.30.30.40">
    <property type="entry name" value="SH3 Domains"/>
    <property type="match status" value="1"/>
</dbReference>
<dbReference type="PROSITE" id="PS51257">
    <property type="entry name" value="PROKAR_LIPOPROTEIN"/>
    <property type="match status" value="1"/>
</dbReference>
<evidence type="ECO:0000256" key="1">
    <source>
        <dbReference type="SAM" id="MobiDB-lite"/>
    </source>
</evidence>
<feature type="region of interest" description="Disordered" evidence="1">
    <location>
        <begin position="21"/>
        <end position="87"/>
    </location>
</feature>
<organism evidence="4 5">
    <name type="scientific">Bacillus salitolerans</name>
    <dbReference type="NCBI Taxonomy" id="1437434"/>
    <lineage>
        <taxon>Bacteria</taxon>
        <taxon>Bacillati</taxon>
        <taxon>Bacillota</taxon>
        <taxon>Bacilli</taxon>
        <taxon>Bacillales</taxon>
        <taxon>Bacillaceae</taxon>
        <taxon>Bacillus</taxon>
    </lineage>
</organism>
<proteinExistence type="predicted"/>
<dbReference type="RefSeq" id="WP_377926102.1">
    <property type="nucleotide sequence ID" value="NZ_JBHUEM010000001.1"/>
</dbReference>
<keyword evidence="2" id="KW-0732">Signal</keyword>
<accession>A0ABW4LIR8</accession>
<dbReference type="InterPro" id="IPR003646">
    <property type="entry name" value="SH3-like_bac-type"/>
</dbReference>
<gene>
    <name evidence="4" type="ORF">ACFSCX_00435</name>
</gene>
<evidence type="ECO:0000313" key="5">
    <source>
        <dbReference type="Proteomes" id="UP001597214"/>
    </source>
</evidence>
<sequence>MKKIILMMFVLFVIAGCMRQENSSETPNNQPTEIIQDDKDPNNETENNSSAVQEQQSNSSTEKEEPTVEDSEHTGIDTENRTIVKVPIRDESSQNPLIAKFIAELKTVIKEKNKENLLQLLSDEIKFSFGAEEIGKAGFVKKWNLDQQPENSRVWIELQDALAHGGTLHEDSYTAPYIYLNFPEGYDAFNYGAILGERVNLRTTPSLNSETILQLSYEVVEMVGEYTEETVKIDQELYHWVKVKTLDGVMGYVAGKYVRTSVDYRIGIDKDESGQLKIQFFIAGD</sequence>
<evidence type="ECO:0000256" key="2">
    <source>
        <dbReference type="SAM" id="SignalP"/>
    </source>
</evidence>
<dbReference type="Pfam" id="PF08239">
    <property type="entry name" value="SH3_3"/>
    <property type="match status" value="1"/>
</dbReference>
<reference evidence="5" key="1">
    <citation type="journal article" date="2019" name="Int. J. Syst. Evol. Microbiol.">
        <title>The Global Catalogue of Microorganisms (GCM) 10K type strain sequencing project: providing services to taxonomists for standard genome sequencing and annotation.</title>
        <authorList>
            <consortium name="The Broad Institute Genomics Platform"/>
            <consortium name="The Broad Institute Genome Sequencing Center for Infectious Disease"/>
            <person name="Wu L."/>
            <person name="Ma J."/>
        </authorList>
    </citation>
    <scope>NUCLEOTIDE SEQUENCE [LARGE SCALE GENOMIC DNA]</scope>
    <source>
        <strain evidence="5">CCUG 49339</strain>
    </source>
</reference>
<dbReference type="Proteomes" id="UP001597214">
    <property type="component" value="Unassembled WGS sequence"/>
</dbReference>
<evidence type="ECO:0000259" key="3">
    <source>
        <dbReference type="Pfam" id="PF08239"/>
    </source>
</evidence>
<feature type="chain" id="PRO_5045339904" evidence="2">
    <location>
        <begin position="20"/>
        <end position="285"/>
    </location>
</feature>
<feature type="compositionally biased region" description="Polar residues" evidence="1">
    <location>
        <begin position="44"/>
        <end position="60"/>
    </location>
</feature>
<feature type="signal peptide" evidence="2">
    <location>
        <begin position="1"/>
        <end position="19"/>
    </location>
</feature>
<protein>
    <submittedName>
        <fullName evidence="4">SH3 domain-containing protein</fullName>
    </submittedName>
</protein>
<feature type="domain" description="SH3b" evidence="3">
    <location>
        <begin position="198"/>
        <end position="258"/>
    </location>
</feature>
<feature type="compositionally biased region" description="Polar residues" evidence="1">
    <location>
        <begin position="21"/>
        <end position="33"/>
    </location>
</feature>
<dbReference type="EMBL" id="JBHUEM010000001">
    <property type="protein sequence ID" value="MFD1735019.1"/>
    <property type="molecule type" value="Genomic_DNA"/>
</dbReference>
<feature type="compositionally biased region" description="Basic and acidic residues" evidence="1">
    <location>
        <begin position="61"/>
        <end position="87"/>
    </location>
</feature>
<comment type="caution">
    <text evidence="4">The sequence shown here is derived from an EMBL/GenBank/DDBJ whole genome shotgun (WGS) entry which is preliminary data.</text>
</comment>